<name>A0A7W9QFW3_9ACTN</name>
<dbReference type="AlphaFoldDB" id="A0A7W9QFW3"/>
<dbReference type="InterPro" id="IPR016181">
    <property type="entry name" value="Acyl_CoA_acyltransferase"/>
</dbReference>
<keyword evidence="3" id="KW-1185">Reference proteome</keyword>
<keyword evidence="2" id="KW-0808">Transferase</keyword>
<evidence type="ECO:0000313" key="3">
    <source>
        <dbReference type="Proteomes" id="UP000588098"/>
    </source>
</evidence>
<evidence type="ECO:0000313" key="2">
    <source>
        <dbReference type="EMBL" id="MBB5938968.1"/>
    </source>
</evidence>
<dbReference type="GO" id="GO:0016740">
    <property type="term" value="F:transferase activity"/>
    <property type="evidence" value="ECO:0007669"/>
    <property type="project" value="UniProtKB-KW"/>
</dbReference>
<organism evidence="2 3">
    <name type="scientific">Streptomyces zagrosensis</name>
    <dbReference type="NCBI Taxonomy" id="1042984"/>
    <lineage>
        <taxon>Bacteria</taxon>
        <taxon>Bacillati</taxon>
        <taxon>Actinomycetota</taxon>
        <taxon>Actinomycetes</taxon>
        <taxon>Kitasatosporales</taxon>
        <taxon>Streptomycetaceae</taxon>
        <taxon>Streptomyces</taxon>
    </lineage>
</organism>
<reference evidence="2 3" key="1">
    <citation type="submission" date="2020-08" db="EMBL/GenBank/DDBJ databases">
        <title>Genomic Encyclopedia of Type Strains, Phase III (KMG-III): the genomes of soil and plant-associated and newly described type strains.</title>
        <authorList>
            <person name="Whitman W."/>
        </authorList>
    </citation>
    <scope>NUCLEOTIDE SEQUENCE [LARGE SCALE GENOMIC DNA]</scope>
    <source>
        <strain evidence="2 3">CECT 8305</strain>
    </source>
</reference>
<sequence length="93" mass="9325">MVTDLPTDPYVPNTGSLAGSASREDALACIERQVSHLDTGVGHSFCVADNDTDEALGTAGLWLAPIAAGRATAGYSVAPAAGAAGSQVKHSSR</sequence>
<protein>
    <submittedName>
        <fullName evidence="2">RimJ/RimL family protein N-acetyltransferase</fullName>
    </submittedName>
</protein>
<dbReference type="SUPFAM" id="SSF55729">
    <property type="entry name" value="Acyl-CoA N-acyltransferases (Nat)"/>
    <property type="match status" value="1"/>
</dbReference>
<evidence type="ECO:0000256" key="1">
    <source>
        <dbReference type="SAM" id="MobiDB-lite"/>
    </source>
</evidence>
<gene>
    <name evidence="2" type="ORF">FHS42_006060</name>
</gene>
<proteinExistence type="predicted"/>
<comment type="caution">
    <text evidence="2">The sequence shown here is derived from an EMBL/GenBank/DDBJ whole genome shotgun (WGS) entry which is preliminary data.</text>
</comment>
<accession>A0A7W9QFW3</accession>
<dbReference type="Proteomes" id="UP000588098">
    <property type="component" value="Unassembled WGS sequence"/>
</dbReference>
<dbReference type="EMBL" id="JACHJL010000020">
    <property type="protein sequence ID" value="MBB5938968.1"/>
    <property type="molecule type" value="Genomic_DNA"/>
</dbReference>
<feature type="region of interest" description="Disordered" evidence="1">
    <location>
        <begin position="1"/>
        <end position="20"/>
    </location>
</feature>
<dbReference type="Gene3D" id="3.40.630.30">
    <property type="match status" value="1"/>
</dbReference>